<dbReference type="AlphaFoldDB" id="A0A3N4P8V2"/>
<reference evidence="1 2" key="1">
    <citation type="submission" date="2018-11" db="EMBL/GenBank/DDBJ databases">
        <title>Aureibaculum marinum gen. nov., sp. nov., a member of the family Flavobacteriaceae isolated from the Bohai Sea.</title>
        <authorList>
            <person name="Ji X."/>
        </authorList>
    </citation>
    <scope>NUCLEOTIDE SEQUENCE [LARGE SCALE GENOMIC DNA]</scope>
    <source>
        <strain evidence="1 2">BH-SD17</strain>
    </source>
</reference>
<dbReference type="CDD" id="cd04305">
    <property type="entry name" value="HAD_Neu5Ac-Pase_like"/>
    <property type="match status" value="1"/>
</dbReference>
<dbReference type="InterPro" id="IPR023198">
    <property type="entry name" value="PGP-like_dom2"/>
</dbReference>
<dbReference type="OrthoDB" id="9802350at2"/>
<dbReference type="InterPro" id="IPR006439">
    <property type="entry name" value="HAD-SF_hydro_IA"/>
</dbReference>
<dbReference type="EMBL" id="RPFJ01000002">
    <property type="protein sequence ID" value="RPE00140.1"/>
    <property type="molecule type" value="Genomic_DNA"/>
</dbReference>
<dbReference type="Gene3D" id="3.40.50.1000">
    <property type="entry name" value="HAD superfamily/HAD-like"/>
    <property type="match status" value="1"/>
</dbReference>
<dbReference type="Pfam" id="PF13419">
    <property type="entry name" value="HAD_2"/>
    <property type="match status" value="1"/>
</dbReference>
<dbReference type="NCBIfam" id="TIGR02254">
    <property type="entry name" value="YjjG_YfnB"/>
    <property type="match status" value="1"/>
</dbReference>
<proteinExistence type="predicted"/>
<dbReference type="SUPFAM" id="SSF56784">
    <property type="entry name" value="HAD-like"/>
    <property type="match status" value="1"/>
</dbReference>
<dbReference type="InterPro" id="IPR041492">
    <property type="entry name" value="HAD_2"/>
</dbReference>
<organism evidence="1 2">
    <name type="scientific">Aureibaculum marinum</name>
    <dbReference type="NCBI Taxonomy" id="2487930"/>
    <lineage>
        <taxon>Bacteria</taxon>
        <taxon>Pseudomonadati</taxon>
        <taxon>Bacteroidota</taxon>
        <taxon>Flavobacteriia</taxon>
        <taxon>Flavobacteriales</taxon>
        <taxon>Flavobacteriaceae</taxon>
        <taxon>Aureibaculum</taxon>
    </lineage>
</organism>
<dbReference type="PANTHER" id="PTHR47478:SF1">
    <property type="entry name" value="PYRIMIDINE 5'-NUCLEOTIDASE YJJG"/>
    <property type="match status" value="1"/>
</dbReference>
<dbReference type="Gene3D" id="1.10.150.240">
    <property type="entry name" value="Putative phosphatase, domain 2"/>
    <property type="match status" value="1"/>
</dbReference>
<dbReference type="InterPro" id="IPR011951">
    <property type="entry name" value="HAD-SF_hydro_IA_YjjG/PynA"/>
</dbReference>
<keyword evidence="2" id="KW-1185">Reference proteome</keyword>
<name>A0A3N4P8V2_9FLAO</name>
<dbReference type="GO" id="GO:0008253">
    <property type="term" value="F:5'-nucleotidase activity"/>
    <property type="evidence" value="ECO:0007669"/>
    <property type="project" value="InterPro"/>
</dbReference>
<sequence length="226" mass="26447">MSIKHIFFDLDHTLWDFEANSAQTFQFIFKETNVNINISDFLKNYRPINQKYWKLYREERVSKKELRYKRLKETFDLMSYTISDDHINHLSSIYIDYLPNYNKLFDGTSEILNYLMPKYKLHIITNGFEEVQTKKLKSSGILHFFDKIVTSESVGVKKPNPKIFNYALGLAEAKAIESIMVGDNFEADILGAKEVGMQTIHFKDKITGDNDGIISITNLMEIKQYL</sequence>
<dbReference type="Proteomes" id="UP000270856">
    <property type="component" value="Unassembled WGS sequence"/>
</dbReference>
<dbReference type="SFLD" id="SFLDG01135">
    <property type="entry name" value="C1.5.6:_HAD__Beta-PGM__Phospha"/>
    <property type="match status" value="1"/>
</dbReference>
<comment type="caution">
    <text evidence="1">The sequence shown here is derived from an EMBL/GenBank/DDBJ whole genome shotgun (WGS) entry which is preliminary data.</text>
</comment>
<dbReference type="SFLD" id="SFLDG01129">
    <property type="entry name" value="C1.5:_HAD__Beta-PGM__Phosphata"/>
    <property type="match status" value="1"/>
</dbReference>
<protein>
    <submittedName>
        <fullName evidence="1">Noncanonical pyrimidine nucleotidase, YjjG family</fullName>
    </submittedName>
</protein>
<dbReference type="PRINTS" id="PR00413">
    <property type="entry name" value="HADHALOGNASE"/>
</dbReference>
<accession>A0A3N4P8V2</accession>
<dbReference type="InterPro" id="IPR023214">
    <property type="entry name" value="HAD_sf"/>
</dbReference>
<dbReference type="RefSeq" id="WP_123896374.1">
    <property type="nucleotide sequence ID" value="NZ_RPFJ01000002.1"/>
</dbReference>
<evidence type="ECO:0000313" key="1">
    <source>
        <dbReference type="EMBL" id="RPE00140.1"/>
    </source>
</evidence>
<evidence type="ECO:0000313" key="2">
    <source>
        <dbReference type="Proteomes" id="UP000270856"/>
    </source>
</evidence>
<dbReference type="SFLD" id="SFLDS00003">
    <property type="entry name" value="Haloacid_Dehalogenase"/>
    <property type="match status" value="1"/>
</dbReference>
<dbReference type="NCBIfam" id="TIGR01549">
    <property type="entry name" value="HAD-SF-IA-v1"/>
    <property type="match status" value="1"/>
</dbReference>
<gene>
    <name evidence="1" type="ORF">EGM88_02430</name>
</gene>
<dbReference type="PANTHER" id="PTHR47478">
    <property type="match status" value="1"/>
</dbReference>
<dbReference type="InterPro" id="IPR036412">
    <property type="entry name" value="HAD-like_sf"/>
</dbReference>
<dbReference type="InterPro" id="IPR052550">
    <property type="entry name" value="Pyrimidine_5'-ntase_YjjG"/>
</dbReference>